<dbReference type="AlphaFoldDB" id="A0A4Y2CAW9"/>
<organism evidence="2 3">
    <name type="scientific">Araneus ventricosus</name>
    <name type="common">Orbweaver spider</name>
    <name type="synonym">Epeira ventricosa</name>
    <dbReference type="NCBI Taxonomy" id="182803"/>
    <lineage>
        <taxon>Eukaryota</taxon>
        <taxon>Metazoa</taxon>
        <taxon>Ecdysozoa</taxon>
        <taxon>Arthropoda</taxon>
        <taxon>Chelicerata</taxon>
        <taxon>Arachnida</taxon>
        <taxon>Araneae</taxon>
        <taxon>Araneomorphae</taxon>
        <taxon>Entelegynae</taxon>
        <taxon>Araneoidea</taxon>
        <taxon>Araneidae</taxon>
        <taxon>Araneus</taxon>
    </lineage>
</organism>
<name>A0A4Y2CAW9_ARAVE</name>
<accession>A0A4Y2CAW9</accession>
<proteinExistence type="predicted"/>
<feature type="compositionally biased region" description="Basic and acidic residues" evidence="1">
    <location>
        <begin position="8"/>
        <end position="31"/>
    </location>
</feature>
<protein>
    <submittedName>
        <fullName evidence="2">Uncharacterized protein</fullName>
    </submittedName>
</protein>
<evidence type="ECO:0000313" key="2">
    <source>
        <dbReference type="EMBL" id="GBM00996.1"/>
    </source>
</evidence>
<evidence type="ECO:0000313" key="3">
    <source>
        <dbReference type="Proteomes" id="UP000499080"/>
    </source>
</evidence>
<keyword evidence="3" id="KW-1185">Reference proteome</keyword>
<gene>
    <name evidence="2" type="ORF">AVEN_55509_1</name>
</gene>
<evidence type="ECO:0000256" key="1">
    <source>
        <dbReference type="SAM" id="MobiDB-lite"/>
    </source>
</evidence>
<dbReference type="EMBL" id="BGPR01000163">
    <property type="protein sequence ID" value="GBM00996.1"/>
    <property type="molecule type" value="Genomic_DNA"/>
</dbReference>
<comment type="caution">
    <text evidence="2">The sequence shown here is derived from an EMBL/GenBank/DDBJ whole genome shotgun (WGS) entry which is preliminary data.</text>
</comment>
<reference evidence="2 3" key="1">
    <citation type="journal article" date="2019" name="Sci. Rep.">
        <title>Orb-weaving spider Araneus ventricosus genome elucidates the spidroin gene catalogue.</title>
        <authorList>
            <person name="Kono N."/>
            <person name="Nakamura H."/>
            <person name="Ohtoshi R."/>
            <person name="Moran D.A.P."/>
            <person name="Shinohara A."/>
            <person name="Yoshida Y."/>
            <person name="Fujiwara M."/>
            <person name="Mori M."/>
            <person name="Tomita M."/>
            <person name="Arakawa K."/>
        </authorList>
    </citation>
    <scope>NUCLEOTIDE SEQUENCE [LARGE SCALE GENOMIC DNA]</scope>
</reference>
<feature type="region of interest" description="Disordered" evidence="1">
    <location>
        <begin position="1"/>
        <end position="31"/>
    </location>
</feature>
<sequence>MTKKRKGVEKSSDSRDGSTKQRHAIFSEKSSDIRSLSGRETHVSSNYAAYGKLSYVGVLTEVKFLLCPGDDLLFYFSASLSFSNGFSLLIKSCCQKNYGV</sequence>
<dbReference type="Proteomes" id="UP000499080">
    <property type="component" value="Unassembled WGS sequence"/>
</dbReference>